<dbReference type="Gene3D" id="1.20.1250.20">
    <property type="entry name" value="MFS general substrate transporter like domains"/>
    <property type="match status" value="2"/>
</dbReference>
<dbReference type="AlphaFoldDB" id="A0A7R8CXC3"/>
<evidence type="ECO:0000256" key="3">
    <source>
        <dbReference type="ARBA" id="ARBA00022989"/>
    </source>
</evidence>
<gene>
    <name evidence="5" type="ORF">LSAA_9211</name>
</gene>
<protein>
    <submittedName>
        <fullName evidence="5">SLC22A4_5</fullName>
    </submittedName>
</protein>
<evidence type="ECO:0000313" key="6">
    <source>
        <dbReference type="Proteomes" id="UP000675881"/>
    </source>
</evidence>
<dbReference type="PANTHER" id="PTHR24064">
    <property type="entry name" value="SOLUTE CARRIER FAMILY 22 MEMBER"/>
    <property type="match status" value="1"/>
</dbReference>
<dbReference type="EMBL" id="HG994583">
    <property type="protein sequence ID" value="CAF2930015.1"/>
    <property type="molecule type" value="Genomic_DNA"/>
</dbReference>
<reference evidence="5" key="1">
    <citation type="submission" date="2021-02" db="EMBL/GenBank/DDBJ databases">
        <authorList>
            <person name="Bekaert M."/>
        </authorList>
    </citation>
    <scope>NUCLEOTIDE SEQUENCE</scope>
    <source>
        <strain evidence="5">IoA-00</strain>
    </source>
</reference>
<dbReference type="OrthoDB" id="6354675at2759"/>
<accession>A0A7R8CXC3</accession>
<dbReference type="Pfam" id="PF00083">
    <property type="entry name" value="Sugar_tr"/>
    <property type="match status" value="1"/>
</dbReference>
<dbReference type="Proteomes" id="UP000675881">
    <property type="component" value="Chromosome 4"/>
</dbReference>
<dbReference type="Pfam" id="PF07690">
    <property type="entry name" value="MFS_1"/>
    <property type="match status" value="1"/>
</dbReference>
<dbReference type="GO" id="GO:0016020">
    <property type="term" value="C:membrane"/>
    <property type="evidence" value="ECO:0007669"/>
    <property type="project" value="UniProtKB-SubCell"/>
</dbReference>
<organism evidence="5 6">
    <name type="scientific">Lepeophtheirus salmonis</name>
    <name type="common">Salmon louse</name>
    <name type="synonym">Caligus salmonis</name>
    <dbReference type="NCBI Taxonomy" id="72036"/>
    <lineage>
        <taxon>Eukaryota</taxon>
        <taxon>Metazoa</taxon>
        <taxon>Ecdysozoa</taxon>
        <taxon>Arthropoda</taxon>
        <taxon>Crustacea</taxon>
        <taxon>Multicrustacea</taxon>
        <taxon>Hexanauplia</taxon>
        <taxon>Copepoda</taxon>
        <taxon>Siphonostomatoida</taxon>
        <taxon>Caligidae</taxon>
        <taxon>Lepeophtheirus</taxon>
    </lineage>
</organism>
<evidence type="ECO:0000256" key="4">
    <source>
        <dbReference type="ARBA" id="ARBA00023136"/>
    </source>
</evidence>
<evidence type="ECO:0000256" key="1">
    <source>
        <dbReference type="ARBA" id="ARBA00004141"/>
    </source>
</evidence>
<keyword evidence="4" id="KW-0472">Membrane</keyword>
<dbReference type="InterPro" id="IPR005828">
    <property type="entry name" value="MFS_sugar_transport-like"/>
</dbReference>
<sequence>MSSVSIIKRIQKKEEKSRFVSRDFRKCWIMMLMQKPFSTKLGILEHIKSSTPYSVPDFKCYSDDVYANVFNSTTMNWSPCHCKEDWFVFNQNVYKSTIASEWNLVCNKSHWLPIAQSMVFGGVLVGGFSFGVIASTFGRKLACVLSISILGICGTLSAFVSNFYLYLVFQFLAGIGESGLFQTSHVLTVENVGKNHRVFVAVLLNMFLALGFCNLAGTAWWLRDWKLIVIATAVPPLITLVYFPFLDESFRWLLSKKRYEEAEIILRKIARPFIEISLNCIILLLPPLQNFQGIFFSYVGMKTIGRKWTVCLSYSFMGIACLVQTVDLENYYLTIAMTFIGKMCGASAFGTIYLYTIELFPTSIRTSAVGVCSFWSYLASILTPYVAKLALYYGLSNVDIVFGISALVVGLLILSFPETKHYKIPETIKEAESFGRTNLEIFYRGSIRFVSSIKSSFLGF</sequence>
<dbReference type="InterPro" id="IPR036259">
    <property type="entry name" value="MFS_trans_sf"/>
</dbReference>
<name>A0A7R8CXC3_LEPSM</name>
<dbReference type="SUPFAM" id="SSF103473">
    <property type="entry name" value="MFS general substrate transporter"/>
    <property type="match status" value="1"/>
</dbReference>
<evidence type="ECO:0000313" key="5">
    <source>
        <dbReference type="EMBL" id="CAF2930015.1"/>
    </source>
</evidence>
<comment type="subcellular location">
    <subcellularLocation>
        <location evidence="1">Membrane</location>
        <topology evidence="1">Multi-pass membrane protein</topology>
    </subcellularLocation>
</comment>
<keyword evidence="2" id="KW-0812">Transmembrane</keyword>
<dbReference type="GO" id="GO:0022857">
    <property type="term" value="F:transmembrane transporter activity"/>
    <property type="evidence" value="ECO:0007669"/>
    <property type="project" value="InterPro"/>
</dbReference>
<dbReference type="InterPro" id="IPR011701">
    <property type="entry name" value="MFS"/>
</dbReference>
<keyword evidence="6" id="KW-1185">Reference proteome</keyword>
<keyword evidence="3" id="KW-1133">Transmembrane helix</keyword>
<evidence type="ECO:0000256" key="2">
    <source>
        <dbReference type="ARBA" id="ARBA00022692"/>
    </source>
</evidence>
<proteinExistence type="predicted"/>